<name>A0A1S6IYV8_9FIRM</name>
<feature type="domain" description="SpoOB alpha-helical" evidence="4">
    <location>
        <begin position="2"/>
        <end position="55"/>
    </location>
</feature>
<dbReference type="AlphaFoldDB" id="A0A1S6IYV8"/>
<dbReference type="InterPro" id="IPR016120">
    <property type="entry name" value="Sig_transdc_His_kin_SpoOB"/>
</dbReference>
<dbReference type="OrthoDB" id="1634477at2"/>
<dbReference type="InterPro" id="IPR039506">
    <property type="entry name" value="SPOB_a"/>
</dbReference>
<evidence type="ECO:0000259" key="4">
    <source>
        <dbReference type="Pfam" id="PF14689"/>
    </source>
</evidence>
<keyword evidence="1" id="KW-0597">Phosphoprotein</keyword>
<evidence type="ECO:0000313" key="5">
    <source>
        <dbReference type="EMBL" id="AQS59948.1"/>
    </source>
</evidence>
<dbReference type="Pfam" id="PF14689">
    <property type="entry name" value="SPOB_a"/>
    <property type="match status" value="1"/>
</dbReference>
<keyword evidence="6" id="KW-1185">Reference proteome</keyword>
<dbReference type="Proteomes" id="UP000189464">
    <property type="component" value="Chromosome"/>
</dbReference>
<organism evidence="5 6">
    <name type="scientific">Desulforamulus ferrireducens</name>
    <dbReference type="NCBI Taxonomy" id="1833852"/>
    <lineage>
        <taxon>Bacteria</taxon>
        <taxon>Bacillati</taxon>
        <taxon>Bacillota</taxon>
        <taxon>Clostridia</taxon>
        <taxon>Eubacteriales</taxon>
        <taxon>Peptococcaceae</taxon>
        <taxon>Desulforamulus</taxon>
    </lineage>
</organism>
<sequence>MEVKGLLEVIQVQRHDFLNHLQVISGLLQLNKGERVRDYIQQVSKEYERLSRITRIKSPEVKALLLIANNEAIKHQVELQFDIQTNMESLAVPGEIVNYTLKQCINHALKFLAPPEVTDRRLKLSIYEGEKKITVKLGFPGVPAEVVKDAEERMALSEALAPYNGSSKLAVTEKEAEIYLIFPKN</sequence>
<dbReference type="SUPFAM" id="SSF55890">
    <property type="entry name" value="Sporulation response regulatory protein Spo0B"/>
    <property type="match status" value="1"/>
</dbReference>
<dbReference type="KEGG" id="dfg:B0537_13200"/>
<dbReference type="RefSeq" id="WP_077714990.1">
    <property type="nucleotide sequence ID" value="NZ_CP019698.1"/>
</dbReference>
<evidence type="ECO:0000256" key="3">
    <source>
        <dbReference type="ARBA" id="ARBA00022777"/>
    </source>
</evidence>
<proteinExistence type="predicted"/>
<dbReference type="Gene3D" id="1.10.287.130">
    <property type="match status" value="1"/>
</dbReference>
<evidence type="ECO:0000256" key="1">
    <source>
        <dbReference type="ARBA" id="ARBA00022553"/>
    </source>
</evidence>
<reference evidence="5 6" key="1">
    <citation type="journal article" date="2016" name="Int. J. Syst. Evol. Microbiol.">
        <title>Desulfotomaculum ferrireducens sp. nov., a moderately thermophilic sulfate-reducing and dissimilatory Fe(III)-reducing bacterium isolated from compost.</title>
        <authorList>
            <person name="Yang G."/>
            <person name="Guo J."/>
            <person name="Zhuang L."/>
            <person name="Yuan Y."/>
            <person name="Zhou S."/>
        </authorList>
    </citation>
    <scope>NUCLEOTIDE SEQUENCE [LARGE SCALE GENOMIC DNA]</scope>
    <source>
        <strain evidence="5 6">GSS09</strain>
    </source>
</reference>
<dbReference type="GO" id="GO:0000155">
    <property type="term" value="F:phosphorelay sensor kinase activity"/>
    <property type="evidence" value="ECO:0007669"/>
    <property type="project" value="InterPro"/>
</dbReference>
<protein>
    <submittedName>
        <fullName evidence="5">Histidine kinase</fullName>
    </submittedName>
</protein>
<gene>
    <name evidence="5" type="ORF">B0537_13200</name>
</gene>
<evidence type="ECO:0000313" key="6">
    <source>
        <dbReference type="Proteomes" id="UP000189464"/>
    </source>
</evidence>
<dbReference type="STRING" id="1833852.B0537_13200"/>
<keyword evidence="3 5" id="KW-0418">Kinase</keyword>
<accession>A0A1S6IYV8</accession>
<evidence type="ECO:0000256" key="2">
    <source>
        <dbReference type="ARBA" id="ARBA00022679"/>
    </source>
</evidence>
<keyword evidence="2" id="KW-0808">Transferase</keyword>
<dbReference type="EMBL" id="CP019698">
    <property type="protein sequence ID" value="AQS59948.1"/>
    <property type="molecule type" value="Genomic_DNA"/>
</dbReference>